<name>A0ABD3ZSF3_BACIU</name>
<comment type="caution">
    <text evidence="2">The sequence shown here is derived from an EMBL/GenBank/DDBJ whole genome shotgun (WGS) entry which is preliminary data.</text>
</comment>
<accession>A0ABD3ZSF3</accession>
<gene>
    <name evidence="2" type="ORF">B4067_4748</name>
</gene>
<feature type="domain" description="Tn3 transposase DDE" evidence="1">
    <location>
        <begin position="1"/>
        <end position="36"/>
    </location>
</feature>
<organism evidence="2 3">
    <name type="scientific">Bacillus subtilis subsp. subtilis</name>
    <dbReference type="NCBI Taxonomy" id="135461"/>
    <lineage>
        <taxon>Bacteria</taxon>
        <taxon>Bacillati</taxon>
        <taxon>Bacillota</taxon>
        <taxon>Bacilli</taxon>
        <taxon>Bacillales</taxon>
        <taxon>Bacillaceae</taxon>
        <taxon>Bacillus</taxon>
    </lineage>
</organism>
<evidence type="ECO:0000259" key="1">
    <source>
        <dbReference type="Pfam" id="PF01526"/>
    </source>
</evidence>
<proteinExistence type="predicted"/>
<evidence type="ECO:0000313" key="3">
    <source>
        <dbReference type="Proteomes" id="UP000031970"/>
    </source>
</evidence>
<evidence type="ECO:0000313" key="2">
    <source>
        <dbReference type="EMBL" id="KIL31076.1"/>
    </source>
</evidence>
<dbReference type="EMBL" id="JSXS01000076">
    <property type="protein sequence ID" value="KIL31076.1"/>
    <property type="molecule type" value="Genomic_DNA"/>
</dbReference>
<reference evidence="2 3" key="1">
    <citation type="submission" date="2014-11" db="EMBL/GenBank/DDBJ databases">
        <title>Draft Genome Sequences of Nine Bacillus subtilis Strains that Form Spores with High Heat-Resistance.</title>
        <authorList>
            <person name="Krawcyk A.O."/>
            <person name="Berendsen E.M."/>
            <person name="de Jong A."/>
            <person name="Holsappel S."/>
            <person name="Eijlander R.T."/>
            <person name="Wells-Bennik M."/>
            <person name="Kuipers O.P."/>
        </authorList>
    </citation>
    <scope>NUCLEOTIDE SEQUENCE [LARGE SCALE GENOMIC DNA]</scope>
    <source>
        <strain evidence="2 3">B4067</strain>
    </source>
</reference>
<dbReference type="AlphaFoldDB" id="A0ABD3ZSF3"/>
<sequence length="37" mass="4194">MGKLGSYSRQNSLATALREMGRIEKTIFILNYISDES</sequence>
<dbReference type="InterPro" id="IPR002513">
    <property type="entry name" value="Tn3_Tnp_DDE_dom"/>
</dbReference>
<dbReference type="Pfam" id="PF01526">
    <property type="entry name" value="DDE_Tnp_Tn3"/>
    <property type="match status" value="1"/>
</dbReference>
<dbReference type="Proteomes" id="UP000031970">
    <property type="component" value="Unassembled WGS sequence"/>
</dbReference>
<protein>
    <recommendedName>
        <fullName evidence="1">Tn3 transposase DDE domain-containing protein</fullName>
    </recommendedName>
</protein>